<dbReference type="EMBL" id="MG999872">
    <property type="protein sequence ID" value="AWW10917.1"/>
    <property type="molecule type" value="Genomic_DNA"/>
</dbReference>
<name>A0A2Z4H7Z4_HHV1</name>
<organismHost>
    <name type="scientific">Homo sapiens</name>
    <name type="common">Human</name>
    <dbReference type="NCBI Taxonomy" id="9606"/>
</organismHost>
<protein>
    <submittedName>
        <fullName evidence="1">Uncharacterized protein</fullName>
    </submittedName>
</protein>
<sequence length="67" mass="7479">MRPLLVVVEGRYNRNRSPADLVRTGRSSPVSLAWPPMISCMKESARNKSAVRRTAPSIVMKTGLLRI</sequence>
<proteinExistence type="predicted"/>
<organism evidence="1">
    <name type="scientific">Human herpesvirus 1</name>
    <name type="common">HHV-1</name>
    <name type="synonym">Human herpes simplex virus 1</name>
    <dbReference type="NCBI Taxonomy" id="10298"/>
    <lineage>
        <taxon>Viruses</taxon>
        <taxon>Duplodnaviria</taxon>
        <taxon>Heunggongvirae</taxon>
        <taxon>Peploviricota</taxon>
        <taxon>Herviviricetes</taxon>
        <taxon>Herpesvirales</taxon>
        <taxon>Orthoherpesviridae</taxon>
        <taxon>Alphaherpesvirinae</taxon>
        <taxon>Simplexvirus</taxon>
        <taxon>Simplexvirus humanalpha1</taxon>
    </lineage>
</organism>
<accession>A0A2Z4H7Z4</accession>
<evidence type="ECO:0000313" key="1">
    <source>
        <dbReference type="EMBL" id="AWW10917.1"/>
    </source>
</evidence>
<reference evidence="1" key="1">
    <citation type="journal article" date="2018" name="MSphere">
        <title>Ultrasensitive Capture of Human Herpes Simplex Virus Genomes Directly from Clinical Samples Reveals Extraordinarily Limited Evolution in Cell Culture.</title>
        <authorList>
            <person name="Greninger A.L."/>
            <person name="Roychoudhury P."/>
            <person name="Xie H."/>
            <person name="Casto A."/>
            <person name="Cent A."/>
            <person name="Pepper G."/>
            <person name="Koelle D.M."/>
            <person name="Huang M.L."/>
            <person name="Wald A."/>
            <person name="Johnston C."/>
            <person name="Jerome K.R."/>
        </authorList>
    </citation>
    <scope>NUCLEOTIDE SEQUENCE</scope>
    <source>
        <strain evidence="1">2003-15756</strain>
    </source>
</reference>